<evidence type="ECO:0000256" key="1">
    <source>
        <dbReference type="ARBA" id="ARBA00022884"/>
    </source>
</evidence>
<evidence type="ECO:0000256" key="3">
    <source>
        <dbReference type="SAM" id="MobiDB-lite"/>
    </source>
</evidence>
<dbReference type="AlphaFoldDB" id="A0A811UJL8"/>
<keyword evidence="1 2" id="KW-0694">RNA-binding</keyword>
<dbReference type="OrthoDB" id="442677at2759"/>
<protein>
    <submittedName>
        <fullName evidence="5">(Mediterranean fruit fly) hypothetical protein</fullName>
    </submittedName>
</protein>
<dbReference type="InterPro" id="IPR012677">
    <property type="entry name" value="Nucleotide-bd_a/b_plait_sf"/>
</dbReference>
<comment type="caution">
    <text evidence="5">The sequence shown here is derived from an EMBL/GenBank/DDBJ whole genome shotgun (WGS) entry which is preliminary data.</text>
</comment>
<dbReference type="SUPFAM" id="SSF54928">
    <property type="entry name" value="RNA-binding domain, RBD"/>
    <property type="match status" value="1"/>
</dbReference>
<dbReference type="GO" id="GO:0008143">
    <property type="term" value="F:poly(A) binding"/>
    <property type="evidence" value="ECO:0007669"/>
    <property type="project" value="TreeGrafter"/>
</dbReference>
<dbReference type="PROSITE" id="PS50102">
    <property type="entry name" value="RRM"/>
    <property type="match status" value="1"/>
</dbReference>
<proteinExistence type="predicted"/>
<feature type="compositionally biased region" description="Polar residues" evidence="3">
    <location>
        <begin position="166"/>
        <end position="177"/>
    </location>
</feature>
<keyword evidence="6" id="KW-1185">Reference proteome</keyword>
<dbReference type="SMART" id="SM00360">
    <property type="entry name" value="RRM"/>
    <property type="match status" value="1"/>
</dbReference>
<sequence length="177" mass="19484">MAEKDNSNLGEKLEPKEEQKSQSTSVSPKISPGSSPISTLEQKRRKETDARTIFISNVSSSASPEDLTTYFSDCGKVNHVTMLCNKVDGHAKGLAYIEFSSKEAVPKALALNGQLFRERELRISMKRASIPGMQMSEHFPRGSFHGYGQFRERGRRSCSPHGSPRVSGSKSTEGFLG</sequence>
<dbReference type="InterPro" id="IPR000504">
    <property type="entry name" value="RRM_dom"/>
</dbReference>
<feature type="domain" description="RRM" evidence="4">
    <location>
        <begin position="51"/>
        <end position="128"/>
    </location>
</feature>
<feature type="compositionally biased region" description="Low complexity" evidence="3">
    <location>
        <begin position="23"/>
        <end position="39"/>
    </location>
</feature>
<evidence type="ECO:0000313" key="5">
    <source>
        <dbReference type="EMBL" id="CAD6998961.1"/>
    </source>
</evidence>
<dbReference type="Gene3D" id="3.30.70.330">
    <property type="match status" value="1"/>
</dbReference>
<feature type="region of interest" description="Disordered" evidence="3">
    <location>
        <begin position="150"/>
        <end position="177"/>
    </location>
</feature>
<feature type="compositionally biased region" description="Basic and acidic residues" evidence="3">
    <location>
        <begin position="1"/>
        <end position="20"/>
    </location>
</feature>
<name>A0A811UJL8_CERCA</name>
<dbReference type="InterPro" id="IPR035979">
    <property type="entry name" value="RBD_domain_sf"/>
</dbReference>
<feature type="region of interest" description="Disordered" evidence="3">
    <location>
        <begin position="1"/>
        <end position="48"/>
    </location>
</feature>
<reference evidence="5" key="1">
    <citation type="submission" date="2020-11" db="EMBL/GenBank/DDBJ databases">
        <authorList>
            <person name="Whitehead M."/>
        </authorList>
    </citation>
    <scope>NUCLEOTIDE SEQUENCE</scope>
    <source>
        <strain evidence="5">EGII</strain>
    </source>
</reference>
<gene>
    <name evidence="5" type="ORF">CCAP1982_LOCUS7508</name>
</gene>
<dbReference type="PANTHER" id="PTHR23236">
    <property type="entry name" value="EUKARYOTIC TRANSLATION INITIATION FACTOR 4B/4H"/>
    <property type="match status" value="1"/>
</dbReference>
<dbReference type="EMBL" id="CAJHJT010000012">
    <property type="protein sequence ID" value="CAD6998961.1"/>
    <property type="molecule type" value="Genomic_DNA"/>
</dbReference>
<dbReference type="PANTHER" id="PTHR23236:SF12">
    <property type="entry name" value="EUKARYOTIC INITIATION FACTOR 4B-RELATED"/>
    <property type="match status" value="1"/>
</dbReference>
<evidence type="ECO:0000313" key="6">
    <source>
        <dbReference type="Proteomes" id="UP000606786"/>
    </source>
</evidence>
<evidence type="ECO:0000259" key="4">
    <source>
        <dbReference type="PROSITE" id="PS50102"/>
    </source>
</evidence>
<evidence type="ECO:0000256" key="2">
    <source>
        <dbReference type="PROSITE-ProRule" id="PRU00176"/>
    </source>
</evidence>
<organism evidence="5 6">
    <name type="scientific">Ceratitis capitata</name>
    <name type="common">Mediterranean fruit fly</name>
    <name type="synonym">Tephritis capitata</name>
    <dbReference type="NCBI Taxonomy" id="7213"/>
    <lineage>
        <taxon>Eukaryota</taxon>
        <taxon>Metazoa</taxon>
        <taxon>Ecdysozoa</taxon>
        <taxon>Arthropoda</taxon>
        <taxon>Hexapoda</taxon>
        <taxon>Insecta</taxon>
        <taxon>Pterygota</taxon>
        <taxon>Neoptera</taxon>
        <taxon>Endopterygota</taxon>
        <taxon>Diptera</taxon>
        <taxon>Brachycera</taxon>
        <taxon>Muscomorpha</taxon>
        <taxon>Tephritoidea</taxon>
        <taxon>Tephritidae</taxon>
        <taxon>Ceratitis</taxon>
        <taxon>Ceratitis</taxon>
    </lineage>
</organism>
<dbReference type="Proteomes" id="UP000606786">
    <property type="component" value="Unassembled WGS sequence"/>
</dbReference>
<dbReference type="Pfam" id="PF00076">
    <property type="entry name" value="RRM_1"/>
    <property type="match status" value="1"/>
</dbReference>
<accession>A0A811UJL8</accession>